<organism evidence="1 2">
    <name type="scientific">Fusarium denticulatum</name>
    <dbReference type="NCBI Taxonomy" id="48507"/>
    <lineage>
        <taxon>Eukaryota</taxon>
        <taxon>Fungi</taxon>
        <taxon>Dikarya</taxon>
        <taxon>Ascomycota</taxon>
        <taxon>Pezizomycotina</taxon>
        <taxon>Sordariomycetes</taxon>
        <taxon>Hypocreomycetidae</taxon>
        <taxon>Hypocreales</taxon>
        <taxon>Nectriaceae</taxon>
        <taxon>Fusarium</taxon>
        <taxon>Fusarium fujikuroi species complex</taxon>
    </lineage>
</organism>
<dbReference type="Proteomes" id="UP000562682">
    <property type="component" value="Unassembled WGS sequence"/>
</dbReference>
<reference evidence="1 2" key="1">
    <citation type="submission" date="2020-05" db="EMBL/GenBank/DDBJ databases">
        <title>Identification and distribution of gene clusters putatively required for synthesis of sphingolipid metabolism inhibitors in phylogenetically diverse species of the filamentous fungus Fusarium.</title>
        <authorList>
            <person name="Kim H.-S."/>
            <person name="Busman M."/>
            <person name="Brown D.W."/>
            <person name="Divon H."/>
            <person name="Uhlig S."/>
            <person name="Proctor R.H."/>
        </authorList>
    </citation>
    <scope>NUCLEOTIDE SEQUENCE [LARGE SCALE GENOMIC DNA]</scope>
    <source>
        <strain evidence="1 2">NRRL 25311</strain>
    </source>
</reference>
<evidence type="ECO:0000313" key="2">
    <source>
        <dbReference type="Proteomes" id="UP000562682"/>
    </source>
</evidence>
<evidence type="ECO:0000313" key="1">
    <source>
        <dbReference type="EMBL" id="KAF5669407.1"/>
    </source>
</evidence>
<comment type="caution">
    <text evidence="1">The sequence shown here is derived from an EMBL/GenBank/DDBJ whole genome shotgun (WGS) entry which is preliminary data.</text>
</comment>
<dbReference type="EMBL" id="JAAOAK010000377">
    <property type="protein sequence ID" value="KAF5669407.1"/>
    <property type="molecule type" value="Genomic_DNA"/>
</dbReference>
<dbReference type="AlphaFoldDB" id="A0A8H5WNE9"/>
<gene>
    <name evidence="1" type="ORF">FDENT_11569</name>
</gene>
<keyword evidence="2" id="KW-1185">Reference proteome</keyword>
<protein>
    <submittedName>
        <fullName evidence="1">Uncharacterized protein</fullName>
    </submittedName>
</protein>
<name>A0A8H5WNE9_9HYPO</name>
<sequence>MNPKHITYPTSSNSHGEEEIPIFLQSITRMGCSPYWYRFFVNKLPPRPWPITINGRPFTIAPETTEDLPLTPIPGVYYDRAQGMTSLFQHIEPQASNTNIFVGNPDLSICVNIDARQDSFPETSLRAMARDVTETFSSHPAYPKVMEVMLTMDQKIVITVGGGLI</sequence>
<proteinExistence type="predicted"/>
<accession>A0A8H5WNE9</accession>